<evidence type="ECO:0000313" key="2">
    <source>
        <dbReference type="Proteomes" id="UP000017559"/>
    </source>
</evidence>
<reference evidence="1 2" key="1">
    <citation type="journal article" date="2014" name="BMC Genomics">
        <title>Genome and secretome analysis of the hemibiotrophic fungal pathogen, Moniliophthora roreri, which causes frosty pod rot disease of cacao: mechanisms of the biotrophic and necrotrophic phases.</title>
        <authorList>
            <person name="Meinhardt L.W."/>
            <person name="Costa G.G.L."/>
            <person name="Thomazella D.P.T."/>
            <person name="Teixeira P.J.P.L."/>
            <person name="Carazzolle M.F."/>
            <person name="Schuster S.C."/>
            <person name="Carlson J.E."/>
            <person name="Guiltinan M.J."/>
            <person name="Mieczkowski P."/>
            <person name="Farmer A."/>
            <person name="Ramaraj T."/>
            <person name="Crozier J."/>
            <person name="Davis R.E."/>
            <person name="Shao J."/>
            <person name="Melnick R.L."/>
            <person name="Pereira G.A.G."/>
            <person name="Bailey B.A."/>
        </authorList>
    </citation>
    <scope>NUCLEOTIDE SEQUENCE [LARGE SCALE GENOMIC DNA]</scope>
    <source>
        <strain evidence="1 2">MCA 2997</strain>
    </source>
</reference>
<dbReference type="EMBL" id="AWSO01002503">
    <property type="protein sequence ID" value="ESK81389.1"/>
    <property type="molecule type" value="Genomic_DNA"/>
</dbReference>
<keyword evidence="2" id="KW-1185">Reference proteome</keyword>
<evidence type="ECO:0000313" key="1">
    <source>
        <dbReference type="EMBL" id="ESK81389.1"/>
    </source>
</evidence>
<gene>
    <name evidence="1" type="ORF">Moror_3709</name>
</gene>
<organism evidence="1 2">
    <name type="scientific">Moniliophthora roreri (strain MCA 2997)</name>
    <name type="common">Cocoa frosty pod rot fungus</name>
    <name type="synonym">Crinipellis roreri</name>
    <dbReference type="NCBI Taxonomy" id="1381753"/>
    <lineage>
        <taxon>Eukaryota</taxon>
        <taxon>Fungi</taxon>
        <taxon>Dikarya</taxon>
        <taxon>Basidiomycota</taxon>
        <taxon>Agaricomycotina</taxon>
        <taxon>Agaricomycetes</taxon>
        <taxon>Agaricomycetidae</taxon>
        <taxon>Agaricales</taxon>
        <taxon>Marasmiineae</taxon>
        <taxon>Marasmiaceae</taxon>
        <taxon>Moniliophthora</taxon>
    </lineage>
</organism>
<name>V2XPH7_MONRO</name>
<dbReference type="KEGG" id="mrr:Moror_3709"/>
<dbReference type="HOGENOM" id="CLU_1065920_0_0_1"/>
<accession>V2XPH7</accession>
<protein>
    <submittedName>
        <fullName evidence="1">Uncharacterized protein</fullName>
    </submittedName>
</protein>
<dbReference type="AlphaFoldDB" id="V2XPH7"/>
<dbReference type="Proteomes" id="UP000017559">
    <property type="component" value="Unassembled WGS sequence"/>
</dbReference>
<proteinExistence type="predicted"/>
<sequence>MPSSYLYTFLPNSNTTSTDPNSITRGLFLGYSRSTNPSVAFSNPAASSLTHYLHVLLVPPYTSTQLEYHFHRSKSDHQTVFRNVFDVDESIGSLFEPGAILLKPTAPEDPRNRNVRFFGSLNTMVMLARLLDVTIVGVGVAHRTRPLTWIPNHQGPSVASGTTVTTNSSLHLFAEAAGRPAGDGEWVERGMRRDPENFQESSPGSFWAVGCIRKQRVGGDGGGGIEFEGKTTSRVFGDVVIMFRDPENPQESSPGGSWAVG</sequence>
<comment type="caution">
    <text evidence="1">The sequence shown here is derived from an EMBL/GenBank/DDBJ whole genome shotgun (WGS) entry which is preliminary data.</text>
</comment>